<proteinExistence type="inferred from homology"/>
<evidence type="ECO:0000256" key="2">
    <source>
        <dbReference type="ARBA" id="ARBA00001966"/>
    </source>
</evidence>
<comment type="caution">
    <text evidence="16">The sequence shown here is derived from an EMBL/GenBank/DDBJ whole genome shotgun (WGS) entry which is preliminary data.</text>
</comment>
<dbReference type="Gene3D" id="3.10.20.30">
    <property type="match status" value="1"/>
</dbReference>
<evidence type="ECO:0000256" key="5">
    <source>
        <dbReference type="ARBA" id="ARBA00022485"/>
    </source>
</evidence>
<keyword evidence="8" id="KW-0479">Metal-binding</keyword>
<evidence type="ECO:0000256" key="10">
    <source>
        <dbReference type="ARBA" id="ARBA00023004"/>
    </source>
</evidence>
<evidence type="ECO:0000256" key="11">
    <source>
        <dbReference type="ARBA" id="ARBA00023014"/>
    </source>
</evidence>
<dbReference type="InterPro" id="IPR050573">
    <property type="entry name" value="SDH/FRD_Iron-Sulfur"/>
</dbReference>
<dbReference type="GO" id="GO:0051537">
    <property type="term" value="F:2 iron, 2 sulfur cluster binding"/>
    <property type="evidence" value="ECO:0007669"/>
    <property type="project" value="UniProtKB-KW"/>
</dbReference>
<evidence type="ECO:0000256" key="12">
    <source>
        <dbReference type="ARBA" id="ARBA00023075"/>
    </source>
</evidence>
<dbReference type="EMBL" id="QLMD01000009">
    <property type="protein sequence ID" value="RAJ96339.1"/>
    <property type="molecule type" value="Genomic_DNA"/>
</dbReference>
<keyword evidence="9" id="KW-0560">Oxidoreductase</keyword>
<evidence type="ECO:0000259" key="15">
    <source>
        <dbReference type="PROSITE" id="PS51379"/>
    </source>
</evidence>
<dbReference type="Pfam" id="PF13183">
    <property type="entry name" value="Fer4_8"/>
    <property type="match status" value="1"/>
</dbReference>
<evidence type="ECO:0000256" key="3">
    <source>
        <dbReference type="ARBA" id="ARBA00009433"/>
    </source>
</evidence>
<dbReference type="NCBIfam" id="NF009051">
    <property type="entry name" value="PRK12385.1"/>
    <property type="match status" value="1"/>
</dbReference>
<dbReference type="GO" id="GO:0008177">
    <property type="term" value="F:succinate dehydrogenase (quinone) activity"/>
    <property type="evidence" value="ECO:0007669"/>
    <property type="project" value="UniProtKB-EC"/>
</dbReference>
<evidence type="ECO:0000313" key="17">
    <source>
        <dbReference type="EMBL" id="RUO22883.1"/>
    </source>
</evidence>
<evidence type="ECO:0000256" key="13">
    <source>
        <dbReference type="ARBA" id="ARBA00023291"/>
    </source>
</evidence>
<evidence type="ECO:0000256" key="8">
    <source>
        <dbReference type="ARBA" id="ARBA00022723"/>
    </source>
</evidence>
<dbReference type="PROSITE" id="PS51379">
    <property type="entry name" value="4FE4S_FER_2"/>
    <property type="match status" value="1"/>
</dbReference>
<dbReference type="FunFam" id="1.10.1060.10:FF:000002">
    <property type="entry name" value="Succinate dehydrogenase iron-sulfur subunit"/>
    <property type="match status" value="1"/>
</dbReference>
<dbReference type="InterPro" id="IPR017896">
    <property type="entry name" value="4Fe4S_Fe-S-bd"/>
</dbReference>
<evidence type="ECO:0000256" key="6">
    <source>
        <dbReference type="ARBA" id="ARBA00022532"/>
    </source>
</evidence>
<comment type="similarity">
    <text evidence="3">Belongs to the succinate dehydrogenase/fumarate reductase iron-sulfur protein family.</text>
</comment>
<dbReference type="InterPro" id="IPR009051">
    <property type="entry name" value="Helical_ferredxn"/>
</dbReference>
<feature type="domain" description="4Fe-4S ferredoxin-type" evidence="15">
    <location>
        <begin position="157"/>
        <end position="187"/>
    </location>
</feature>
<dbReference type="PANTHER" id="PTHR11921">
    <property type="entry name" value="SUCCINATE DEHYDROGENASE IRON-SULFUR PROTEIN"/>
    <property type="match status" value="1"/>
</dbReference>
<reference evidence="17 19" key="1">
    <citation type="journal article" date="2018" name="Front. Microbiol.">
        <title>Genome-Based Analysis Reveals the Taxonomy and Diversity of the Family Idiomarinaceae.</title>
        <authorList>
            <person name="Liu Y."/>
            <person name="Lai Q."/>
            <person name="Shao Z."/>
        </authorList>
    </citation>
    <scope>NUCLEOTIDE SEQUENCE [LARGE SCALE GENOMIC DNA]</scope>
    <source>
        <strain evidence="17 19">CF12-14</strain>
    </source>
</reference>
<dbReference type="SUPFAM" id="SSF54292">
    <property type="entry name" value="2Fe-2S ferredoxin-like"/>
    <property type="match status" value="1"/>
</dbReference>
<dbReference type="GO" id="GO:0051538">
    <property type="term" value="F:3 iron, 4 sulfur cluster binding"/>
    <property type="evidence" value="ECO:0007669"/>
    <property type="project" value="UniProtKB-KW"/>
</dbReference>
<gene>
    <name evidence="16" type="ORF">B0I24_10920</name>
    <name evidence="17" type="ORF">CWE07_10420</name>
</gene>
<dbReference type="GO" id="GO:0006099">
    <property type="term" value="P:tricarboxylic acid cycle"/>
    <property type="evidence" value="ECO:0007669"/>
    <property type="project" value="UniProtKB-KW"/>
</dbReference>
<dbReference type="GO" id="GO:0009055">
    <property type="term" value="F:electron transfer activity"/>
    <property type="evidence" value="ECO:0007669"/>
    <property type="project" value="InterPro"/>
</dbReference>
<dbReference type="InterPro" id="IPR012675">
    <property type="entry name" value="Beta-grasp_dom_sf"/>
</dbReference>
<evidence type="ECO:0000256" key="7">
    <source>
        <dbReference type="ARBA" id="ARBA00022714"/>
    </source>
</evidence>
<sequence>MTQPRTCYVDISRYDPERGDQYPTMQRVQVPYDDSTSVLDVLQYVKEQVDSSLSYRWSCRMAICGSCGVMVNGIPKLGCKDFVRDYVAHKGVGRDHAANDAPALTIEPLAHFTGERDLVVNMDEFLTHLEAVKPYIIDPASRPNNPSAATHSQTPAQLARYQQFANCINCGLCYAACPQFGLNPEFVGPAAIALAHRYNLDSRDHGKHERMQVLNTHDGVWSCTFVGFCSDVCPKGVDPAAAVNQGKVESAKSMLIQLFKGSSIGDSRS</sequence>
<accession>A0A327WXE2</accession>
<dbReference type="NCBIfam" id="TIGR00384">
    <property type="entry name" value="dhsB"/>
    <property type="match status" value="1"/>
</dbReference>
<dbReference type="PROSITE" id="PS00198">
    <property type="entry name" value="4FE4S_FER_1"/>
    <property type="match status" value="1"/>
</dbReference>
<keyword evidence="19" id="KW-1185">Reference proteome</keyword>
<dbReference type="InterPro" id="IPR017900">
    <property type="entry name" value="4Fe4S_Fe_S_CS"/>
</dbReference>
<dbReference type="GO" id="GO:0022904">
    <property type="term" value="P:respiratory electron transport chain"/>
    <property type="evidence" value="ECO:0007669"/>
    <property type="project" value="TreeGrafter"/>
</dbReference>
<dbReference type="InterPro" id="IPR006058">
    <property type="entry name" value="2Fe2S_fd_BS"/>
</dbReference>
<evidence type="ECO:0000313" key="18">
    <source>
        <dbReference type="Proteomes" id="UP000249203"/>
    </source>
</evidence>
<comment type="cofactor">
    <cofactor evidence="14">
        <name>[2Fe-2S] cluster</name>
        <dbReference type="ChEBI" id="CHEBI:190135"/>
    </cofactor>
</comment>
<keyword evidence="6" id="KW-0816">Tricarboxylic acid cycle</keyword>
<dbReference type="PANTHER" id="PTHR11921:SF29">
    <property type="entry name" value="SUCCINATE DEHYDROGENASE [UBIQUINONE] IRON-SULFUR SUBUNIT, MITOCHONDRIAL"/>
    <property type="match status" value="1"/>
</dbReference>
<dbReference type="EC" id="1.3.5.1" evidence="4"/>
<dbReference type="InterPro" id="IPR025192">
    <property type="entry name" value="Succ_DH/fum_Rdtase_N"/>
</dbReference>
<evidence type="ECO:0000256" key="9">
    <source>
        <dbReference type="ARBA" id="ARBA00023002"/>
    </source>
</evidence>
<dbReference type="AlphaFoldDB" id="A0A327WXE2"/>
<keyword evidence="13" id="KW-0003">3Fe-4S</keyword>
<dbReference type="GO" id="GO:0051539">
    <property type="term" value="F:4 iron, 4 sulfur cluster binding"/>
    <property type="evidence" value="ECO:0007669"/>
    <property type="project" value="UniProtKB-KW"/>
</dbReference>
<keyword evidence="7" id="KW-0001">2Fe-2S</keyword>
<name>A0A327WXE2_9GAMM</name>
<dbReference type="RefSeq" id="WP_111569746.1">
    <property type="nucleotide sequence ID" value="NZ_PIPK01000009.1"/>
</dbReference>
<comment type="cofactor">
    <cofactor evidence="2">
        <name>[4Fe-4S] cluster</name>
        <dbReference type="ChEBI" id="CHEBI:49883"/>
    </cofactor>
</comment>
<dbReference type="InterPro" id="IPR004489">
    <property type="entry name" value="Succ_DH/fum_Rdtase_Fe-S"/>
</dbReference>
<protein>
    <recommendedName>
        <fullName evidence="4">succinate dehydrogenase</fullName>
        <ecNumber evidence="4">1.3.5.1</ecNumber>
    </recommendedName>
</protein>
<keyword evidence="11" id="KW-0411">Iron-sulfur</keyword>
<dbReference type="Proteomes" id="UP000287865">
    <property type="component" value="Unassembled WGS sequence"/>
</dbReference>
<dbReference type="SUPFAM" id="SSF46548">
    <property type="entry name" value="alpha-helical ferredoxin"/>
    <property type="match status" value="1"/>
</dbReference>
<evidence type="ECO:0000256" key="14">
    <source>
        <dbReference type="ARBA" id="ARBA00034078"/>
    </source>
</evidence>
<comment type="cofactor">
    <cofactor evidence="1">
        <name>[3Fe-4S] cluster</name>
        <dbReference type="ChEBI" id="CHEBI:21137"/>
    </cofactor>
</comment>
<evidence type="ECO:0000256" key="4">
    <source>
        <dbReference type="ARBA" id="ARBA00012792"/>
    </source>
</evidence>
<dbReference type="PROSITE" id="PS00197">
    <property type="entry name" value="2FE2S_FER_1"/>
    <property type="match status" value="1"/>
</dbReference>
<reference evidence="16 18" key="2">
    <citation type="submission" date="2018-06" db="EMBL/GenBank/DDBJ databases">
        <title>Genomic Encyclopedia of Type Strains, Phase III (KMG-III): the genomes of soil and plant-associated and newly described type strains.</title>
        <authorList>
            <person name="Whitman W."/>
        </authorList>
    </citation>
    <scope>NUCLEOTIDE SEQUENCE [LARGE SCALE GENOMIC DNA]</scope>
    <source>
        <strain evidence="16 18">CGMCC 1.15366</strain>
    </source>
</reference>
<keyword evidence="5" id="KW-0004">4Fe-4S</keyword>
<evidence type="ECO:0000256" key="1">
    <source>
        <dbReference type="ARBA" id="ARBA00001927"/>
    </source>
</evidence>
<dbReference type="Pfam" id="PF13085">
    <property type="entry name" value="Fer2_3"/>
    <property type="match status" value="1"/>
</dbReference>
<dbReference type="EMBL" id="PIPK01000009">
    <property type="protein sequence ID" value="RUO22883.1"/>
    <property type="molecule type" value="Genomic_DNA"/>
</dbReference>
<evidence type="ECO:0000313" key="16">
    <source>
        <dbReference type="EMBL" id="RAJ96339.1"/>
    </source>
</evidence>
<keyword evidence="12" id="KW-0830">Ubiquinone</keyword>
<dbReference type="GO" id="GO:0046872">
    <property type="term" value="F:metal ion binding"/>
    <property type="evidence" value="ECO:0007669"/>
    <property type="project" value="UniProtKB-KW"/>
</dbReference>
<dbReference type="NCBIfam" id="NF004616">
    <property type="entry name" value="PRK05950.1"/>
    <property type="match status" value="1"/>
</dbReference>
<dbReference type="InterPro" id="IPR036010">
    <property type="entry name" value="2Fe-2S_ferredoxin-like_sf"/>
</dbReference>
<dbReference type="Gene3D" id="1.10.1060.10">
    <property type="entry name" value="Alpha-helical ferredoxin"/>
    <property type="match status" value="1"/>
</dbReference>
<dbReference type="Proteomes" id="UP000249203">
    <property type="component" value="Unassembled WGS sequence"/>
</dbReference>
<dbReference type="OrthoDB" id="9804391at2"/>
<organism evidence="16 18">
    <name type="scientific">Aliidiomarina maris</name>
    <dbReference type="NCBI Taxonomy" id="531312"/>
    <lineage>
        <taxon>Bacteria</taxon>
        <taxon>Pseudomonadati</taxon>
        <taxon>Pseudomonadota</taxon>
        <taxon>Gammaproteobacteria</taxon>
        <taxon>Alteromonadales</taxon>
        <taxon>Idiomarinaceae</taxon>
        <taxon>Aliidiomarina</taxon>
    </lineage>
</organism>
<evidence type="ECO:0000313" key="19">
    <source>
        <dbReference type="Proteomes" id="UP000287865"/>
    </source>
</evidence>
<keyword evidence="10" id="KW-0408">Iron</keyword>